<evidence type="ECO:0000313" key="2">
    <source>
        <dbReference type="Proteomes" id="UP000253606"/>
    </source>
</evidence>
<dbReference type="AlphaFoldDB" id="A0A2Z5FWY5"/>
<sequence>MSRIDDLKQELRVLKAEYRSKMVQLHAEESARFYIKTGDLLLLEEGTHAHSKSAVYMVSRIVFRLGGESVLFGHKRLKDEKSFHHREVTVCLDFEAPRVIGRVDDWRRIVQRATPDNHDSPYLFSRSA</sequence>
<organism evidence="1 2">
    <name type="scientific">Acidisarcina polymorpha</name>
    <dbReference type="NCBI Taxonomy" id="2211140"/>
    <lineage>
        <taxon>Bacteria</taxon>
        <taxon>Pseudomonadati</taxon>
        <taxon>Acidobacteriota</taxon>
        <taxon>Terriglobia</taxon>
        <taxon>Terriglobales</taxon>
        <taxon>Acidobacteriaceae</taxon>
        <taxon>Acidisarcina</taxon>
    </lineage>
</organism>
<accession>A0A2Z5FWY5</accession>
<reference evidence="1 2" key="1">
    <citation type="journal article" date="2018" name="Front. Microbiol.">
        <title>Hydrolytic Capabilities as a Key to Environmental Success: Chitinolytic and Cellulolytic Acidobacteria From Acidic Sub-arctic Soils and Boreal Peatlands.</title>
        <authorList>
            <person name="Belova S.E."/>
            <person name="Ravin N.V."/>
            <person name="Pankratov T.A."/>
            <person name="Rakitin A.L."/>
            <person name="Ivanova A.A."/>
            <person name="Beletsky A.V."/>
            <person name="Mardanov A.V."/>
            <person name="Sinninghe Damste J.S."/>
            <person name="Dedysh S.N."/>
        </authorList>
    </citation>
    <scope>NUCLEOTIDE SEQUENCE [LARGE SCALE GENOMIC DNA]</scope>
    <source>
        <strain evidence="1 2">SBC82</strain>
    </source>
</reference>
<dbReference type="RefSeq" id="WP_114206857.1">
    <property type="nucleotide sequence ID" value="NZ_CP030840.1"/>
</dbReference>
<keyword evidence="2" id="KW-1185">Reference proteome</keyword>
<dbReference type="KEGG" id="abas:ACPOL_2067"/>
<proteinExistence type="predicted"/>
<dbReference type="Proteomes" id="UP000253606">
    <property type="component" value="Chromosome"/>
</dbReference>
<name>A0A2Z5FWY5_9BACT</name>
<dbReference type="EMBL" id="CP030840">
    <property type="protein sequence ID" value="AXC11403.1"/>
    <property type="molecule type" value="Genomic_DNA"/>
</dbReference>
<evidence type="ECO:0000313" key="1">
    <source>
        <dbReference type="EMBL" id="AXC11403.1"/>
    </source>
</evidence>
<protein>
    <submittedName>
        <fullName evidence="1">Uncharacterized protein</fullName>
    </submittedName>
</protein>
<gene>
    <name evidence="1" type="ORF">ACPOL_2067</name>
</gene>